<accession>A0ABW6VDZ4</accession>
<evidence type="ECO:0000313" key="1">
    <source>
        <dbReference type="EMBL" id="MFF4777569.1"/>
    </source>
</evidence>
<gene>
    <name evidence="1" type="ORF">ACFY05_32400</name>
</gene>
<reference evidence="1 2" key="1">
    <citation type="submission" date="2024-10" db="EMBL/GenBank/DDBJ databases">
        <title>The Natural Products Discovery Center: Release of the First 8490 Sequenced Strains for Exploring Actinobacteria Biosynthetic Diversity.</title>
        <authorList>
            <person name="Kalkreuter E."/>
            <person name="Kautsar S.A."/>
            <person name="Yang D."/>
            <person name="Bader C.D."/>
            <person name="Teijaro C.N."/>
            <person name="Fluegel L."/>
            <person name="Davis C.M."/>
            <person name="Simpson J.R."/>
            <person name="Lauterbach L."/>
            <person name="Steele A.D."/>
            <person name="Gui C."/>
            <person name="Meng S."/>
            <person name="Li G."/>
            <person name="Viehrig K."/>
            <person name="Ye F."/>
            <person name="Su P."/>
            <person name="Kiefer A.F."/>
            <person name="Nichols A."/>
            <person name="Cepeda A.J."/>
            <person name="Yan W."/>
            <person name="Fan B."/>
            <person name="Jiang Y."/>
            <person name="Adhikari A."/>
            <person name="Zheng C.-J."/>
            <person name="Schuster L."/>
            <person name="Cowan T.M."/>
            <person name="Smanski M.J."/>
            <person name="Chevrette M.G."/>
            <person name="De Carvalho L.P.S."/>
            <person name="Shen B."/>
        </authorList>
    </citation>
    <scope>NUCLEOTIDE SEQUENCE [LARGE SCALE GENOMIC DNA]</scope>
    <source>
        <strain evidence="1 2">NPDC001281</strain>
    </source>
</reference>
<dbReference type="RefSeq" id="WP_387346050.1">
    <property type="nucleotide sequence ID" value="NZ_JBIAXI010000024.1"/>
</dbReference>
<comment type="caution">
    <text evidence="1">The sequence shown here is derived from an EMBL/GenBank/DDBJ whole genome shotgun (WGS) entry which is preliminary data.</text>
</comment>
<evidence type="ECO:0000313" key="2">
    <source>
        <dbReference type="Proteomes" id="UP001602119"/>
    </source>
</evidence>
<name>A0ABW6VDZ4_MICFU</name>
<dbReference type="EMBL" id="JBIAXI010000024">
    <property type="protein sequence ID" value="MFF4777569.1"/>
    <property type="molecule type" value="Genomic_DNA"/>
</dbReference>
<organism evidence="1 2">
    <name type="scientific">Microtetraspora fusca</name>
    <dbReference type="NCBI Taxonomy" id="1997"/>
    <lineage>
        <taxon>Bacteria</taxon>
        <taxon>Bacillati</taxon>
        <taxon>Actinomycetota</taxon>
        <taxon>Actinomycetes</taxon>
        <taxon>Streptosporangiales</taxon>
        <taxon>Streptosporangiaceae</taxon>
        <taxon>Microtetraspora</taxon>
    </lineage>
</organism>
<proteinExistence type="predicted"/>
<protein>
    <recommendedName>
        <fullName evidence="3">Phosphoadenosine phosphosulfate reductase</fullName>
    </recommendedName>
</protein>
<keyword evidence="2" id="KW-1185">Reference proteome</keyword>
<sequence>MKVILSYGLGVDSTAILLRWLLEPETCPCDLKDLVVITAQTGGEWDKTGDLVDRHIYPLLTARGVRTVQVARAGESDTDGIVVLSDTRSPSRCHISGSYTLAKDMLTIGTVPQTGGKRLCSLQFKGWVLDQWIAQHTQGEPFIHAVGFEAGEVKRMHRDQREGKVPGRMPVYPLIEWGWDRLTCEHYILAQLGVAWIKSACVFCPFALTTQAGKERTIPRYLANPGEAMQALLMEHVAVALNPKQGLIAGERLYDLLANTPGSRDLLEQFERHLDAQPWALYDVRRVFRAREDDITRPANAVRSVVRLAEGTRAEMLAELQQQAVELDVMVDRDGGHRRAMLSRLNVYFPSAWHALVPAPAVVADKVGPGFAKAWASVETAPRQRVFFG</sequence>
<evidence type="ECO:0008006" key="3">
    <source>
        <dbReference type="Google" id="ProtNLM"/>
    </source>
</evidence>
<dbReference type="Proteomes" id="UP001602119">
    <property type="component" value="Unassembled WGS sequence"/>
</dbReference>